<dbReference type="InterPro" id="IPR042099">
    <property type="entry name" value="ANL_N_sf"/>
</dbReference>
<organism evidence="6">
    <name type="scientific">viral metagenome</name>
    <dbReference type="NCBI Taxonomy" id="1070528"/>
    <lineage>
        <taxon>unclassified sequences</taxon>
        <taxon>metagenomes</taxon>
        <taxon>organismal metagenomes</taxon>
    </lineage>
</organism>
<dbReference type="SUPFAM" id="SSF56801">
    <property type="entry name" value="Acetyl-CoA synthetase-like"/>
    <property type="match status" value="1"/>
</dbReference>
<dbReference type="GO" id="GO:0004467">
    <property type="term" value="F:long-chain fatty acid-CoA ligase activity"/>
    <property type="evidence" value="ECO:0007669"/>
    <property type="project" value="TreeGrafter"/>
</dbReference>
<evidence type="ECO:0000256" key="3">
    <source>
        <dbReference type="ARBA" id="ARBA00023098"/>
    </source>
</evidence>
<dbReference type="Gene3D" id="3.40.50.12780">
    <property type="entry name" value="N-terminal domain of ligase-like"/>
    <property type="match status" value="1"/>
</dbReference>
<dbReference type="AlphaFoldDB" id="A0A6C0EBQ0"/>
<keyword evidence="3" id="KW-0443">Lipid metabolism</keyword>
<keyword evidence="1" id="KW-0436">Ligase</keyword>
<keyword evidence="4" id="KW-1133">Transmembrane helix</keyword>
<reference evidence="6" key="1">
    <citation type="journal article" date="2020" name="Nature">
        <title>Giant virus diversity and host interactions through global metagenomics.</title>
        <authorList>
            <person name="Schulz F."/>
            <person name="Roux S."/>
            <person name="Paez-Espino D."/>
            <person name="Jungbluth S."/>
            <person name="Walsh D.A."/>
            <person name="Denef V.J."/>
            <person name="McMahon K.D."/>
            <person name="Konstantinidis K.T."/>
            <person name="Eloe-Fadrosh E.A."/>
            <person name="Kyrpides N.C."/>
            <person name="Woyke T."/>
        </authorList>
    </citation>
    <scope>NUCLEOTIDE SEQUENCE</scope>
    <source>
        <strain evidence="6">GVMAG-M-3300023179-27</strain>
    </source>
</reference>
<evidence type="ECO:0000256" key="4">
    <source>
        <dbReference type="SAM" id="Phobius"/>
    </source>
</evidence>
<name>A0A6C0EBQ0_9ZZZZ</name>
<dbReference type="GO" id="GO:0016020">
    <property type="term" value="C:membrane"/>
    <property type="evidence" value="ECO:0007669"/>
    <property type="project" value="TreeGrafter"/>
</dbReference>
<dbReference type="PANTHER" id="PTHR43272:SF32">
    <property type="entry name" value="AMP-DEPENDENT SYNTHETASE_LIGASE DOMAIN-CONTAINING PROTEIN"/>
    <property type="match status" value="1"/>
</dbReference>
<dbReference type="PANTHER" id="PTHR43272">
    <property type="entry name" value="LONG-CHAIN-FATTY-ACID--COA LIGASE"/>
    <property type="match status" value="1"/>
</dbReference>
<protein>
    <recommendedName>
        <fullName evidence="5">AMP-dependent synthetase/ligase domain-containing protein</fullName>
    </recommendedName>
</protein>
<accession>A0A6C0EBQ0</accession>
<keyword evidence="2" id="KW-0276">Fatty acid metabolism</keyword>
<proteinExistence type="predicted"/>
<sequence length="594" mass="68151">MLSYRLVIVIMVITIVCIYYVYNGSNKSENRITDIIKNNLKTCQKSSGTIISILKHNSKKHGNRIALQTKGEKGINDISYKNYYKNVKNFAESLKFWVGENINVGIIGHSSPGWYYGYLGTMMNGGISVPILATHNIEYIINDAQIEMLLVEDLNVLTNINIQNVKLIVYYSPIDKHLIEKFKCPVLGISNFMKERTSIDNELKSSNIATIVYTSDKKQKGISVTHKNITSSLGSLVNSLIGANLELEFGEKLINHLPLNNLTNQLINIYLPIFIIGTIYFADSKILKGYLLDTIKLSKPTLYITTPHIYNKLQLDIEKHLEKYYVKGIVKMFGSSKIKKELGLNNCKLFMSYGDFLPQDTKAYFQSIGIELYNCYSMNEATGFISISLPNKHQNDSVGRPLMKIMISKDNEIMIKGNNLFKNYHNSKKKILKSGWYKTGDLGYLDANGYLYLKERKNELIQLSNGKTVEPHKIEELLLKNLNHIIEYVIIIPYKSKYLSALVIPKLNKKDKPVAKIREIDDKIISVNDCVKSKPLRKYIENAINETNRNITLNESKIKRHIILKHKFKLGDELTSTYRYNRKYINDTYKNILE</sequence>
<dbReference type="Pfam" id="PF00501">
    <property type="entry name" value="AMP-binding"/>
    <property type="match status" value="1"/>
</dbReference>
<dbReference type="GO" id="GO:0005783">
    <property type="term" value="C:endoplasmic reticulum"/>
    <property type="evidence" value="ECO:0007669"/>
    <property type="project" value="TreeGrafter"/>
</dbReference>
<dbReference type="EMBL" id="MN739778">
    <property type="protein sequence ID" value="QHT26041.1"/>
    <property type="molecule type" value="Genomic_DNA"/>
</dbReference>
<evidence type="ECO:0000313" key="6">
    <source>
        <dbReference type="EMBL" id="QHT26041.1"/>
    </source>
</evidence>
<keyword evidence="4" id="KW-0472">Membrane</keyword>
<feature type="transmembrane region" description="Helical" evidence="4">
    <location>
        <begin position="6"/>
        <end position="22"/>
    </location>
</feature>
<feature type="domain" description="AMP-dependent synthetase/ligase" evidence="5">
    <location>
        <begin position="55"/>
        <end position="424"/>
    </location>
</feature>
<dbReference type="InterPro" id="IPR000873">
    <property type="entry name" value="AMP-dep_synth/lig_dom"/>
</dbReference>
<evidence type="ECO:0000259" key="5">
    <source>
        <dbReference type="Pfam" id="PF00501"/>
    </source>
</evidence>
<keyword evidence="4" id="KW-0812">Transmembrane</keyword>
<evidence type="ECO:0000256" key="2">
    <source>
        <dbReference type="ARBA" id="ARBA00022832"/>
    </source>
</evidence>
<evidence type="ECO:0000256" key="1">
    <source>
        <dbReference type="ARBA" id="ARBA00022598"/>
    </source>
</evidence>